<dbReference type="Gene3D" id="2.60.120.10">
    <property type="entry name" value="Jelly Rolls"/>
    <property type="match status" value="1"/>
</dbReference>
<dbReference type="STRING" id="159449.B4N89_34490"/>
<evidence type="ECO:0000313" key="2">
    <source>
        <dbReference type="Proteomes" id="UP000190037"/>
    </source>
</evidence>
<dbReference type="InterPro" id="IPR011051">
    <property type="entry name" value="RmlC_Cupin_sf"/>
</dbReference>
<evidence type="ECO:0000313" key="1">
    <source>
        <dbReference type="EMBL" id="OPC79183.1"/>
    </source>
</evidence>
<dbReference type="Proteomes" id="UP000190037">
    <property type="component" value="Unassembled WGS sequence"/>
</dbReference>
<dbReference type="OrthoDB" id="5190473at2"/>
<dbReference type="RefSeq" id="WP_078980400.1">
    <property type="nucleotide sequence ID" value="NZ_MWQN01000002.1"/>
</dbReference>
<dbReference type="SUPFAM" id="SSF51182">
    <property type="entry name" value="RmlC-like cupins"/>
    <property type="match status" value="1"/>
</dbReference>
<sequence>MEKLSLEAQVRELLKLAATASTGRSAHTVYGGHEHVLRQTLIALNAGTSLSEHENPGEATLLVLRGRVLLIDGETSWEGRTGDFLVVPQSRHSLDALEDSAVLLTVAKHG</sequence>
<reference evidence="1 2" key="1">
    <citation type="submission" date="2017-03" db="EMBL/GenBank/DDBJ databases">
        <title>Draft genome sequence of Streptomyces scabrisporus NF3, endophyte isolated from Amphipterygium adstringens.</title>
        <authorList>
            <person name="Vazquez M."/>
            <person name="Ceapa C.D."/>
            <person name="Rodriguez Luna D."/>
            <person name="Sanchez Esquivel S."/>
        </authorList>
    </citation>
    <scope>NUCLEOTIDE SEQUENCE [LARGE SCALE GENOMIC DNA]</scope>
    <source>
        <strain evidence="1 2">NF3</strain>
    </source>
</reference>
<dbReference type="PANTHER" id="PTHR37694:SF1">
    <property type="entry name" value="SLR8022 PROTEIN"/>
    <property type="match status" value="1"/>
</dbReference>
<organism evidence="1 2">
    <name type="scientific">Embleya scabrispora</name>
    <dbReference type="NCBI Taxonomy" id="159449"/>
    <lineage>
        <taxon>Bacteria</taxon>
        <taxon>Bacillati</taxon>
        <taxon>Actinomycetota</taxon>
        <taxon>Actinomycetes</taxon>
        <taxon>Kitasatosporales</taxon>
        <taxon>Streptomycetaceae</taxon>
        <taxon>Embleya</taxon>
    </lineage>
</organism>
<protein>
    <submittedName>
        <fullName evidence="1">LuxR family transcriptional regulator</fullName>
    </submittedName>
</protein>
<dbReference type="EMBL" id="MWQN01000002">
    <property type="protein sequence ID" value="OPC79183.1"/>
    <property type="molecule type" value="Genomic_DNA"/>
</dbReference>
<dbReference type="InterPro" id="IPR014710">
    <property type="entry name" value="RmlC-like_jellyroll"/>
</dbReference>
<dbReference type="AlphaFoldDB" id="A0A1T3NQI3"/>
<proteinExistence type="predicted"/>
<comment type="caution">
    <text evidence="1">The sequence shown here is derived from an EMBL/GenBank/DDBJ whole genome shotgun (WGS) entry which is preliminary data.</text>
</comment>
<dbReference type="PANTHER" id="PTHR37694">
    <property type="entry name" value="SLR8022 PROTEIN"/>
    <property type="match status" value="1"/>
</dbReference>
<accession>A0A1T3NQI3</accession>
<keyword evidence="2" id="KW-1185">Reference proteome</keyword>
<gene>
    <name evidence="1" type="ORF">B4N89_34490</name>
</gene>
<name>A0A1T3NQI3_9ACTN</name>